<gene>
    <name evidence="2" type="ORF">IDJ77_24765</name>
</gene>
<name>A0ABR7WXN5_9SPHI</name>
<keyword evidence="3" id="KW-1185">Reference proteome</keyword>
<proteinExistence type="predicted"/>
<dbReference type="RefSeq" id="WP_191191681.1">
    <property type="nucleotide sequence ID" value="NZ_JACWMY010000016.1"/>
</dbReference>
<evidence type="ECO:0000313" key="3">
    <source>
        <dbReference type="Proteomes" id="UP000606600"/>
    </source>
</evidence>
<reference evidence="2 3" key="1">
    <citation type="submission" date="2020-09" db="EMBL/GenBank/DDBJ databases">
        <title>Novel species of Mucilaginibacter isolated from a glacier on the Tibetan Plateau.</title>
        <authorList>
            <person name="Liu Q."/>
            <person name="Xin Y.-H."/>
        </authorList>
    </citation>
    <scope>NUCLEOTIDE SEQUENCE [LARGE SCALE GENOMIC DNA]</scope>
    <source>
        <strain evidence="2 3">ZT4R22</strain>
    </source>
</reference>
<feature type="signal peptide" evidence="1">
    <location>
        <begin position="1"/>
        <end position="17"/>
    </location>
</feature>
<feature type="chain" id="PRO_5045440691" description="Lipoprotein" evidence="1">
    <location>
        <begin position="18"/>
        <end position="132"/>
    </location>
</feature>
<evidence type="ECO:0000256" key="1">
    <source>
        <dbReference type="SAM" id="SignalP"/>
    </source>
</evidence>
<dbReference type="Proteomes" id="UP000606600">
    <property type="component" value="Unassembled WGS sequence"/>
</dbReference>
<organism evidence="2 3">
    <name type="scientific">Mucilaginibacter pankratovii</name>
    <dbReference type="NCBI Taxonomy" id="2772110"/>
    <lineage>
        <taxon>Bacteria</taxon>
        <taxon>Pseudomonadati</taxon>
        <taxon>Bacteroidota</taxon>
        <taxon>Sphingobacteriia</taxon>
        <taxon>Sphingobacteriales</taxon>
        <taxon>Sphingobacteriaceae</taxon>
        <taxon>Mucilaginibacter</taxon>
    </lineage>
</organism>
<comment type="caution">
    <text evidence="2">The sequence shown here is derived from an EMBL/GenBank/DDBJ whole genome shotgun (WGS) entry which is preliminary data.</text>
</comment>
<dbReference type="PROSITE" id="PS51257">
    <property type="entry name" value="PROKAR_LIPOPROTEIN"/>
    <property type="match status" value="1"/>
</dbReference>
<protein>
    <recommendedName>
        <fullName evidence="4">Lipoprotein</fullName>
    </recommendedName>
</protein>
<sequence length="132" mass="14404">MNIYKKMQIAVLGVALAAITTSCHHGRGTTIISSDDNGSTKRIEYSGKVVFSKDKTGINYISEGGYVKFERNGKKIEAEGDSKGKVVYDYDGGYGTTELNADGKQFLAEAVQEITRQQEKVAADKKNNKAPF</sequence>
<evidence type="ECO:0008006" key="4">
    <source>
        <dbReference type="Google" id="ProtNLM"/>
    </source>
</evidence>
<evidence type="ECO:0000313" key="2">
    <source>
        <dbReference type="EMBL" id="MBD1367047.1"/>
    </source>
</evidence>
<keyword evidence="1" id="KW-0732">Signal</keyword>
<dbReference type="EMBL" id="JACWMY010000016">
    <property type="protein sequence ID" value="MBD1367047.1"/>
    <property type="molecule type" value="Genomic_DNA"/>
</dbReference>
<accession>A0ABR7WXN5</accession>